<feature type="domain" description="L-asparaginase N-terminal" evidence="5">
    <location>
        <begin position="3"/>
        <end position="197"/>
    </location>
</feature>
<gene>
    <name evidence="6" type="ORF">CBW46_012340</name>
</gene>
<dbReference type="SUPFAM" id="SSF53774">
    <property type="entry name" value="Glutaminase/Asparaginase"/>
    <property type="match status" value="1"/>
</dbReference>
<dbReference type="Gene3D" id="3.40.50.1170">
    <property type="entry name" value="L-asparaginase, N-terminal domain"/>
    <property type="match status" value="1"/>
</dbReference>
<dbReference type="GO" id="GO:0004067">
    <property type="term" value="F:asparaginase activity"/>
    <property type="evidence" value="ECO:0007669"/>
    <property type="project" value="UniProtKB-UniRule"/>
</dbReference>
<keyword evidence="7" id="KW-1185">Reference proteome</keyword>
<dbReference type="OrthoDB" id="9788068at2"/>
<dbReference type="InterPro" id="IPR006034">
    <property type="entry name" value="Asparaginase/glutaminase-like"/>
</dbReference>
<dbReference type="RefSeq" id="WP_089200309.1">
    <property type="nucleotide sequence ID" value="NZ_NHRJ02000006.1"/>
</dbReference>
<dbReference type="PROSITE" id="PS51732">
    <property type="entry name" value="ASN_GLN_ASE_3"/>
    <property type="match status" value="1"/>
</dbReference>
<dbReference type="GO" id="GO:0006520">
    <property type="term" value="P:amino acid metabolic process"/>
    <property type="evidence" value="ECO:0007669"/>
    <property type="project" value="InterPro"/>
</dbReference>
<dbReference type="EC" id="3.5.1.1" evidence="2"/>
<reference evidence="6" key="1">
    <citation type="submission" date="2018-06" db="EMBL/GenBank/DDBJ databases">
        <title>Paenibacillus xerothermodurans sp. nov. an extremely dry heat resistant spore forming bacterium isolated from the soil of Cape Canaveral, Florida.</title>
        <authorList>
            <person name="Seuylemezian A."/>
            <person name="Kaur N."/>
            <person name="Patil P."/>
            <person name="Patil P."/>
            <person name="Mayilraj S."/>
            <person name="Vaishampayan P."/>
        </authorList>
    </citation>
    <scope>NUCLEOTIDE SEQUENCE [LARGE SCALE GENOMIC DNA]</scope>
    <source>
        <strain evidence="6">ATCC 27380</strain>
    </source>
</reference>
<dbReference type="Gene3D" id="3.40.50.40">
    <property type="match status" value="1"/>
</dbReference>
<dbReference type="PIRSF" id="PIRSF500176">
    <property type="entry name" value="L_ASNase"/>
    <property type="match status" value="1"/>
</dbReference>
<evidence type="ECO:0000256" key="1">
    <source>
        <dbReference type="ARBA" id="ARBA00010518"/>
    </source>
</evidence>
<evidence type="ECO:0000259" key="5">
    <source>
        <dbReference type="Pfam" id="PF00710"/>
    </source>
</evidence>
<sequence>MQKVLVVFTGGTIGSKKNDRTINVDQAAAYHLIETYHNSVDSRNVQFDTIQPLNTLSENIAPGDWMTLINSLRTMDFDSYQGIVVTHGSDTLAFTAACLSYAFNGTSIPIVLTASNYPLDDERSNGLRNFAGAVDLILDGPLPGVFVVFENNRGEAVVHLGTRLIQADPFTDQFDSPYGLHFGRMVDHKLRINRHPINPDIEQLAQKRPTIPFERLGFSSGVVCIKPFPGLNYQYYDFTRNKPQAVLHGVYHSGTASARDNDAQLYSLTRFIGYCKDHGVPLYISPLKNVAGDLYSSSVQLLQAGAIALENISTEAALVKLMLAYGSFDSEREIKALMQGGSLFFEHTGTW</sequence>
<comment type="similarity">
    <text evidence="1">Belongs to the asparaginase 1 family.</text>
</comment>
<accession>A0A2W1NS26</accession>
<evidence type="ECO:0000313" key="7">
    <source>
        <dbReference type="Proteomes" id="UP000214746"/>
    </source>
</evidence>
<dbReference type="Pfam" id="PF00710">
    <property type="entry name" value="Asparaginase"/>
    <property type="match status" value="1"/>
</dbReference>
<evidence type="ECO:0000256" key="3">
    <source>
        <dbReference type="PIRSR" id="PIRSR001220-1"/>
    </source>
</evidence>
<dbReference type="InterPro" id="IPR037152">
    <property type="entry name" value="L-asparaginase_N_sf"/>
</dbReference>
<dbReference type="InterPro" id="IPR027473">
    <property type="entry name" value="L-asparaginase_C"/>
</dbReference>
<comment type="caution">
    <text evidence="6">The sequence shown here is derived from an EMBL/GenBank/DDBJ whole genome shotgun (WGS) entry which is preliminary data.</text>
</comment>
<evidence type="ECO:0000256" key="2">
    <source>
        <dbReference type="ARBA" id="ARBA00012920"/>
    </source>
</evidence>
<dbReference type="AlphaFoldDB" id="A0A2W1NS26"/>
<dbReference type="PIRSF" id="PIRSF001220">
    <property type="entry name" value="L-ASNase_gatD"/>
    <property type="match status" value="1"/>
</dbReference>
<evidence type="ECO:0000256" key="4">
    <source>
        <dbReference type="PROSITE-ProRule" id="PRU10099"/>
    </source>
</evidence>
<dbReference type="InterPro" id="IPR027474">
    <property type="entry name" value="L-asparaginase_N"/>
</dbReference>
<evidence type="ECO:0000313" key="6">
    <source>
        <dbReference type="EMBL" id="PZE20556.1"/>
    </source>
</evidence>
<dbReference type="PANTHER" id="PTHR11707:SF28">
    <property type="entry name" value="60 KDA LYSOPHOSPHOLIPASE"/>
    <property type="match status" value="1"/>
</dbReference>
<dbReference type="EMBL" id="NHRJ02000006">
    <property type="protein sequence ID" value="PZE20556.1"/>
    <property type="molecule type" value="Genomic_DNA"/>
</dbReference>
<proteinExistence type="inferred from homology"/>
<dbReference type="PRINTS" id="PR00139">
    <property type="entry name" value="ASNGLNASE"/>
</dbReference>
<organism evidence="6 7">
    <name type="scientific">Paenibacillus xerothermodurans</name>
    <dbReference type="NCBI Taxonomy" id="1977292"/>
    <lineage>
        <taxon>Bacteria</taxon>
        <taxon>Bacillati</taxon>
        <taxon>Bacillota</taxon>
        <taxon>Bacilli</taxon>
        <taxon>Bacillales</taxon>
        <taxon>Paenibacillaceae</taxon>
        <taxon>Paenibacillus</taxon>
    </lineage>
</organism>
<dbReference type="InterPro" id="IPR020827">
    <property type="entry name" value="Asparaginase/glutaminase_AS1"/>
</dbReference>
<dbReference type="InterPro" id="IPR036152">
    <property type="entry name" value="Asp/glu_Ase-like_sf"/>
</dbReference>
<name>A0A2W1NS26_PAEXE</name>
<dbReference type="PROSITE" id="PS00144">
    <property type="entry name" value="ASN_GLN_ASE_1"/>
    <property type="match status" value="1"/>
</dbReference>
<dbReference type="Proteomes" id="UP000214746">
    <property type="component" value="Unassembled WGS sequence"/>
</dbReference>
<feature type="active site" description="O-isoaspartyl threonine intermediate" evidence="3">
    <location>
        <position position="12"/>
    </location>
</feature>
<protein>
    <recommendedName>
        <fullName evidence="2">asparaginase</fullName>
        <ecNumber evidence="2">3.5.1.1</ecNumber>
    </recommendedName>
</protein>
<feature type="active site" evidence="4">
    <location>
        <position position="12"/>
    </location>
</feature>
<dbReference type="SMART" id="SM00870">
    <property type="entry name" value="Asparaginase"/>
    <property type="match status" value="1"/>
</dbReference>
<dbReference type="PANTHER" id="PTHR11707">
    <property type="entry name" value="L-ASPARAGINASE"/>
    <property type="match status" value="1"/>
</dbReference>